<keyword evidence="2" id="KW-1185">Reference proteome</keyword>
<dbReference type="Gene3D" id="2.130.10.10">
    <property type="entry name" value="YVTN repeat-like/Quinoprotein amine dehydrogenase"/>
    <property type="match status" value="1"/>
</dbReference>
<reference evidence="1 2" key="1">
    <citation type="submission" date="2024-01" db="EMBL/GenBank/DDBJ databases">
        <title>The genomes of 5 underutilized Papilionoideae crops provide insights into root nodulation and disease resistanc.</title>
        <authorList>
            <person name="Jiang F."/>
        </authorList>
    </citation>
    <scope>NUCLEOTIDE SEQUENCE [LARGE SCALE GENOMIC DNA]</scope>
    <source>
        <strain evidence="1">JINMINGXINNONG_FW02</strain>
        <tissue evidence="1">Leaves</tissue>
    </source>
</reference>
<comment type="caution">
    <text evidence="1">The sequence shown here is derived from an EMBL/GenBank/DDBJ whole genome shotgun (WGS) entry which is preliminary data.</text>
</comment>
<evidence type="ECO:0000313" key="2">
    <source>
        <dbReference type="Proteomes" id="UP001374584"/>
    </source>
</evidence>
<evidence type="ECO:0008006" key="3">
    <source>
        <dbReference type="Google" id="ProtNLM"/>
    </source>
</evidence>
<evidence type="ECO:0000313" key="1">
    <source>
        <dbReference type="EMBL" id="KAK7356611.1"/>
    </source>
</evidence>
<sequence length="141" mass="15855">MTTFMPPPPAATFHAFHPQENNIFAIGMNDSSIQIYNVRVDEIKTKLKVHRKRIIGLAFSHILDVLVSSEADSTPVNCYEVLLSAHSNTLMKGNVRPGAEFLANRYYQGLNMPSDNASPEPYLIARRGRAFGYEDEKNKQT</sequence>
<dbReference type="InterPro" id="IPR027728">
    <property type="entry name" value="Topless_fam"/>
</dbReference>
<dbReference type="Proteomes" id="UP001374584">
    <property type="component" value="Unassembled WGS sequence"/>
</dbReference>
<dbReference type="SUPFAM" id="SSF50978">
    <property type="entry name" value="WD40 repeat-like"/>
    <property type="match status" value="1"/>
</dbReference>
<dbReference type="EMBL" id="JAYMYR010000006">
    <property type="protein sequence ID" value="KAK7356611.1"/>
    <property type="molecule type" value="Genomic_DNA"/>
</dbReference>
<dbReference type="PANTHER" id="PTHR44083">
    <property type="entry name" value="TOPLESS-RELATED PROTEIN 1-RELATED"/>
    <property type="match status" value="1"/>
</dbReference>
<protein>
    <recommendedName>
        <fullName evidence="3">Anaphase-promoting complex subunit 4 WD40 domain-containing protein</fullName>
    </recommendedName>
</protein>
<dbReference type="InterPro" id="IPR015943">
    <property type="entry name" value="WD40/YVTN_repeat-like_dom_sf"/>
</dbReference>
<gene>
    <name evidence="1" type="ORF">VNO80_15886</name>
</gene>
<proteinExistence type="predicted"/>
<dbReference type="AlphaFoldDB" id="A0AAN9ML28"/>
<name>A0AAN9ML28_PHACN</name>
<dbReference type="GO" id="GO:0006355">
    <property type="term" value="P:regulation of DNA-templated transcription"/>
    <property type="evidence" value="ECO:0007669"/>
    <property type="project" value="InterPro"/>
</dbReference>
<dbReference type="InterPro" id="IPR036322">
    <property type="entry name" value="WD40_repeat_dom_sf"/>
</dbReference>
<dbReference type="PANTHER" id="PTHR44083:SF35">
    <property type="entry name" value="TOPLESS-RELATED PROTEIN 4-LIKE ISOFORM X1"/>
    <property type="match status" value="1"/>
</dbReference>
<organism evidence="1 2">
    <name type="scientific">Phaseolus coccineus</name>
    <name type="common">Scarlet runner bean</name>
    <name type="synonym">Phaseolus multiflorus</name>
    <dbReference type="NCBI Taxonomy" id="3886"/>
    <lineage>
        <taxon>Eukaryota</taxon>
        <taxon>Viridiplantae</taxon>
        <taxon>Streptophyta</taxon>
        <taxon>Embryophyta</taxon>
        <taxon>Tracheophyta</taxon>
        <taxon>Spermatophyta</taxon>
        <taxon>Magnoliopsida</taxon>
        <taxon>eudicotyledons</taxon>
        <taxon>Gunneridae</taxon>
        <taxon>Pentapetalae</taxon>
        <taxon>rosids</taxon>
        <taxon>fabids</taxon>
        <taxon>Fabales</taxon>
        <taxon>Fabaceae</taxon>
        <taxon>Papilionoideae</taxon>
        <taxon>50 kb inversion clade</taxon>
        <taxon>NPAAA clade</taxon>
        <taxon>indigoferoid/millettioid clade</taxon>
        <taxon>Phaseoleae</taxon>
        <taxon>Phaseolus</taxon>
    </lineage>
</organism>
<accession>A0AAN9ML28</accession>